<evidence type="ECO:0000256" key="2">
    <source>
        <dbReference type="ARBA" id="ARBA00010088"/>
    </source>
</evidence>
<dbReference type="SUPFAM" id="SSF53474">
    <property type="entry name" value="alpha/beta-Hydrolases"/>
    <property type="match status" value="1"/>
</dbReference>
<reference evidence="10" key="1">
    <citation type="submission" date="2017-09" db="EMBL/GenBank/DDBJ databases">
        <title>Complete Genome Sequence of ansamitocin-producing Bacterium Actinosynnema pretiosum X47.</title>
        <authorList>
            <person name="Cao G."/>
            <person name="Zong G."/>
            <person name="Zhong C."/>
            <person name="Fu J."/>
        </authorList>
    </citation>
    <scope>NUCLEOTIDE SEQUENCE [LARGE SCALE GENOMIC DNA]</scope>
    <source>
        <strain evidence="10">X47</strain>
    </source>
</reference>
<feature type="active site" evidence="8">
    <location>
        <position position="248"/>
    </location>
</feature>
<dbReference type="PANTHER" id="PTHR43194:SF2">
    <property type="entry name" value="PEROXISOMAL MEMBRANE PROTEIN LPX1"/>
    <property type="match status" value="1"/>
</dbReference>
<accession>A0A290Z595</accession>
<dbReference type="NCBIfam" id="TIGR01250">
    <property type="entry name" value="pro_imino_pep_2"/>
    <property type="match status" value="1"/>
</dbReference>
<dbReference type="GO" id="GO:0006508">
    <property type="term" value="P:proteolysis"/>
    <property type="evidence" value="ECO:0007669"/>
    <property type="project" value="InterPro"/>
</dbReference>
<protein>
    <recommendedName>
        <fullName evidence="4">Proline iminopeptidase</fullName>
        <ecNumber evidence="3">3.4.11.5</ecNumber>
    </recommendedName>
    <alternativeName>
        <fullName evidence="6">Prolyl aminopeptidase</fullName>
    </alternativeName>
</protein>
<evidence type="ECO:0000313" key="10">
    <source>
        <dbReference type="EMBL" id="ATE54197.1"/>
    </source>
</evidence>
<dbReference type="Proteomes" id="UP000218505">
    <property type="component" value="Chromosome"/>
</dbReference>
<dbReference type="Pfam" id="PF00561">
    <property type="entry name" value="Abhydrolase_1"/>
    <property type="match status" value="1"/>
</dbReference>
<dbReference type="GO" id="GO:0004177">
    <property type="term" value="F:aminopeptidase activity"/>
    <property type="evidence" value="ECO:0007669"/>
    <property type="project" value="UniProtKB-EC"/>
</dbReference>
<feature type="active site" description="Nucleophile" evidence="8">
    <location>
        <position position="108"/>
    </location>
</feature>
<dbReference type="AlphaFoldDB" id="A0A290Z595"/>
<evidence type="ECO:0000259" key="9">
    <source>
        <dbReference type="Pfam" id="PF00561"/>
    </source>
</evidence>
<keyword evidence="11" id="KW-1185">Reference proteome</keyword>
<dbReference type="InterPro" id="IPR005945">
    <property type="entry name" value="Pro_imino_pep"/>
</dbReference>
<feature type="domain" description="AB hydrolase-1" evidence="9">
    <location>
        <begin position="29"/>
        <end position="282"/>
    </location>
</feature>
<gene>
    <name evidence="10" type="ORF">CNX65_13600</name>
</gene>
<comment type="catalytic activity">
    <reaction evidence="1">
        <text>Release of N-terminal proline from a peptide.</text>
        <dbReference type="EC" id="3.4.11.5"/>
    </reaction>
</comment>
<evidence type="ECO:0000256" key="7">
    <source>
        <dbReference type="PIRNR" id="PIRNR005539"/>
    </source>
</evidence>
<name>A0A290Z595_9PSEU</name>
<dbReference type="InterPro" id="IPR050228">
    <property type="entry name" value="Carboxylesterase_BioH"/>
</dbReference>
<evidence type="ECO:0000256" key="8">
    <source>
        <dbReference type="PIRSR" id="PIRSR005539-1"/>
    </source>
</evidence>
<evidence type="ECO:0000313" key="11">
    <source>
        <dbReference type="Proteomes" id="UP000218505"/>
    </source>
</evidence>
<evidence type="ECO:0000256" key="6">
    <source>
        <dbReference type="ARBA" id="ARBA00029605"/>
    </source>
</evidence>
<feature type="active site" description="Proton donor" evidence="8">
    <location>
        <position position="275"/>
    </location>
</feature>
<dbReference type="PANTHER" id="PTHR43194">
    <property type="entry name" value="HYDROLASE ALPHA/BETA FOLD FAMILY"/>
    <property type="match status" value="1"/>
</dbReference>
<evidence type="ECO:0000256" key="3">
    <source>
        <dbReference type="ARBA" id="ARBA00012568"/>
    </source>
</evidence>
<dbReference type="Gene3D" id="3.40.50.1820">
    <property type="entry name" value="alpha/beta hydrolase"/>
    <property type="match status" value="1"/>
</dbReference>
<dbReference type="RefSeq" id="WP_096493114.1">
    <property type="nucleotide sequence ID" value="NZ_CP023445.1"/>
</dbReference>
<evidence type="ECO:0000256" key="4">
    <source>
        <dbReference type="ARBA" id="ARBA00021843"/>
    </source>
</evidence>
<comment type="similarity">
    <text evidence="2 7">Belongs to the peptidase S33 family.</text>
</comment>
<dbReference type="KEGG" id="apre:CNX65_13600"/>
<evidence type="ECO:0000256" key="1">
    <source>
        <dbReference type="ARBA" id="ARBA00001585"/>
    </source>
</evidence>
<dbReference type="InterPro" id="IPR002410">
    <property type="entry name" value="Peptidase_S33"/>
</dbReference>
<keyword evidence="5 7" id="KW-0378">Hydrolase</keyword>
<evidence type="ECO:0000256" key="5">
    <source>
        <dbReference type="ARBA" id="ARBA00022801"/>
    </source>
</evidence>
<dbReference type="EMBL" id="CP023445">
    <property type="protein sequence ID" value="ATE54197.1"/>
    <property type="molecule type" value="Genomic_DNA"/>
</dbReference>
<proteinExistence type="inferred from homology"/>
<dbReference type="EC" id="3.4.11.5" evidence="3"/>
<dbReference type="PRINTS" id="PR00793">
    <property type="entry name" value="PROAMNOPTASE"/>
</dbReference>
<organism evidence="10 11">
    <name type="scientific">Actinosynnema pretiosum</name>
    <dbReference type="NCBI Taxonomy" id="42197"/>
    <lineage>
        <taxon>Bacteria</taxon>
        <taxon>Bacillati</taxon>
        <taxon>Actinomycetota</taxon>
        <taxon>Actinomycetes</taxon>
        <taxon>Pseudonocardiales</taxon>
        <taxon>Pseudonocardiaceae</taxon>
        <taxon>Actinosynnema</taxon>
    </lineage>
</organism>
<sequence>MVPSAKGTVPFGPYRTWYRVTGDLDADRPPVVAVHGGPGSTHDYLLPLTRLVDDGWPVVHYDQLGNGGSTHLRDRGADFWTSELFLDELENLLEALGITDRNVLFGQSWGGVLAAEWAARRPEGLKGLVIANAPASYPLWIEELVELRKTLPPVVNERLLRHEAAGTTDSAEYRSASEVFYRRHVCRVQPVPAELEASLLEISADPTVYGTMNGPNEFHITGTLKDHSVIPLLPDITAPTLVLRGEHDEITEGATAPFHELIPGARYEVIPDSSHLPHAENPEHFHRVLVEFLKGL</sequence>
<dbReference type="PIRSF" id="PIRSF005539">
    <property type="entry name" value="Pept_S33_TRI_F1"/>
    <property type="match status" value="1"/>
</dbReference>
<dbReference type="InterPro" id="IPR000073">
    <property type="entry name" value="AB_hydrolase_1"/>
</dbReference>
<dbReference type="InterPro" id="IPR029058">
    <property type="entry name" value="AB_hydrolase_fold"/>
</dbReference>